<dbReference type="PANTHER" id="PTHR43229">
    <property type="entry name" value="NODULATION PROTEIN J"/>
    <property type="match status" value="1"/>
</dbReference>
<keyword evidence="3 5" id="KW-1133">Transmembrane helix</keyword>
<keyword evidence="8" id="KW-1185">Reference proteome</keyword>
<evidence type="ECO:0000256" key="3">
    <source>
        <dbReference type="ARBA" id="ARBA00022989"/>
    </source>
</evidence>
<dbReference type="InterPro" id="IPR051784">
    <property type="entry name" value="Nod_factor_ABC_transporter"/>
</dbReference>
<feature type="transmembrane region" description="Helical" evidence="5">
    <location>
        <begin position="130"/>
        <end position="151"/>
    </location>
</feature>
<evidence type="ECO:0000313" key="8">
    <source>
        <dbReference type="Proteomes" id="UP000783863"/>
    </source>
</evidence>
<sequence>MSNVSATESGVGQSDTDSGTGSLLLFWTVLRMNLLLMIRYRLNFVAQIVGMYLFFGVIFFGGSAAAESVGGMSAFGGTFDAIIVGWFLWTMAQSAYGSLSSEITQESRWGTLEQLYVSPHGFGRILGMKVLANILLSMVMGLIMLVLMLVTTGRSLALNFVTIIPITVLTLLTAVGVGYIFAGLALVYKRVGSVSQLAQFALLGFIAAPAADVPLLKLLPLTQGSSMLQQSMRAGVQLWEFAPLDIVILLVAGIGYLTAGHLVFMFCLNLARKRGVMGHY</sequence>
<gene>
    <name evidence="7" type="ORF">EGD98_16275</name>
</gene>
<feature type="transmembrane region" description="Helical" evidence="5">
    <location>
        <begin position="20"/>
        <end position="38"/>
    </location>
</feature>
<comment type="subcellular location">
    <subcellularLocation>
        <location evidence="1">Membrane</location>
        <topology evidence="1">Multi-pass membrane protein</topology>
    </subcellularLocation>
</comment>
<comment type="caution">
    <text evidence="7">The sequence shown here is derived from an EMBL/GenBank/DDBJ whole genome shotgun (WGS) entry which is preliminary data.</text>
</comment>
<dbReference type="PANTHER" id="PTHR43229:SF6">
    <property type="entry name" value="ABC-TYPE MULTIDRUG TRANSPORT SYSTEM, PERMEASE COMPONENT"/>
    <property type="match status" value="1"/>
</dbReference>
<organism evidence="7 8">
    <name type="scientific">Haloarcula salinisoli</name>
    <dbReference type="NCBI Taxonomy" id="2487746"/>
    <lineage>
        <taxon>Archaea</taxon>
        <taxon>Methanobacteriati</taxon>
        <taxon>Methanobacteriota</taxon>
        <taxon>Stenosarchaea group</taxon>
        <taxon>Halobacteria</taxon>
        <taxon>Halobacteriales</taxon>
        <taxon>Haloarculaceae</taxon>
        <taxon>Haloarcula</taxon>
    </lineage>
</organism>
<keyword evidence="2 5" id="KW-0812">Transmembrane</keyword>
<dbReference type="RefSeq" id="WP_220589464.1">
    <property type="nucleotide sequence ID" value="NZ_RKLQ01000003.1"/>
</dbReference>
<feature type="transmembrane region" description="Helical" evidence="5">
    <location>
        <begin position="72"/>
        <end position="89"/>
    </location>
</feature>
<feature type="domain" description="ABC-2 type transporter transmembrane" evidence="6">
    <location>
        <begin position="79"/>
        <end position="259"/>
    </location>
</feature>
<dbReference type="InterPro" id="IPR013525">
    <property type="entry name" value="ABC2_TM"/>
</dbReference>
<protein>
    <submittedName>
        <fullName evidence="7">ABC transporter permease</fullName>
    </submittedName>
</protein>
<evidence type="ECO:0000313" key="7">
    <source>
        <dbReference type="EMBL" id="MBX0305220.1"/>
    </source>
</evidence>
<evidence type="ECO:0000256" key="5">
    <source>
        <dbReference type="SAM" id="Phobius"/>
    </source>
</evidence>
<evidence type="ECO:0000259" key="6">
    <source>
        <dbReference type="Pfam" id="PF12698"/>
    </source>
</evidence>
<feature type="transmembrane region" description="Helical" evidence="5">
    <location>
        <begin position="246"/>
        <end position="271"/>
    </location>
</feature>
<feature type="transmembrane region" description="Helical" evidence="5">
    <location>
        <begin position="163"/>
        <end position="188"/>
    </location>
</feature>
<dbReference type="AlphaFoldDB" id="A0A8J7YFT4"/>
<feature type="transmembrane region" description="Helical" evidence="5">
    <location>
        <begin position="200"/>
        <end position="219"/>
    </location>
</feature>
<proteinExistence type="predicted"/>
<feature type="transmembrane region" description="Helical" evidence="5">
    <location>
        <begin position="45"/>
        <end position="66"/>
    </location>
</feature>
<evidence type="ECO:0000256" key="4">
    <source>
        <dbReference type="ARBA" id="ARBA00023136"/>
    </source>
</evidence>
<dbReference type="Pfam" id="PF12698">
    <property type="entry name" value="ABC2_membrane_3"/>
    <property type="match status" value="1"/>
</dbReference>
<evidence type="ECO:0000256" key="2">
    <source>
        <dbReference type="ARBA" id="ARBA00022692"/>
    </source>
</evidence>
<dbReference type="EMBL" id="RKLQ01000003">
    <property type="protein sequence ID" value="MBX0305220.1"/>
    <property type="molecule type" value="Genomic_DNA"/>
</dbReference>
<name>A0A8J7YFT4_9EURY</name>
<dbReference type="Proteomes" id="UP000783863">
    <property type="component" value="Unassembled WGS sequence"/>
</dbReference>
<evidence type="ECO:0000256" key="1">
    <source>
        <dbReference type="ARBA" id="ARBA00004141"/>
    </source>
</evidence>
<keyword evidence="4 5" id="KW-0472">Membrane</keyword>
<reference evidence="7" key="1">
    <citation type="submission" date="2021-06" db="EMBL/GenBank/DDBJ databases">
        <title>Halomicroarcula sp. F24A a new haloarchaeum isolated from saline soil.</title>
        <authorList>
            <person name="Duran-Viseras A."/>
            <person name="Sanchez-Porro C."/>
            <person name="Ventosa A."/>
        </authorList>
    </citation>
    <scope>NUCLEOTIDE SEQUENCE</scope>
    <source>
        <strain evidence="7">F24A</strain>
    </source>
</reference>
<accession>A0A8J7YFT4</accession>